<dbReference type="InterPro" id="IPR014710">
    <property type="entry name" value="RmlC-like_jellyroll"/>
</dbReference>
<dbReference type="Pfam" id="PF02678">
    <property type="entry name" value="Pirin"/>
    <property type="match status" value="1"/>
</dbReference>
<dbReference type="GO" id="GO:0046872">
    <property type="term" value="F:metal ion binding"/>
    <property type="evidence" value="ECO:0007669"/>
    <property type="project" value="UniProtKB-KW"/>
</dbReference>
<feature type="binding site" evidence="2">
    <location>
        <position position="106"/>
    </location>
    <ligand>
        <name>Fe cation</name>
        <dbReference type="ChEBI" id="CHEBI:24875"/>
    </ligand>
</feature>
<evidence type="ECO:0000256" key="1">
    <source>
        <dbReference type="ARBA" id="ARBA00008416"/>
    </source>
</evidence>
<dbReference type="PANTHER" id="PTHR13903">
    <property type="entry name" value="PIRIN-RELATED"/>
    <property type="match status" value="1"/>
</dbReference>
<dbReference type="EMBL" id="BMIY01000007">
    <property type="protein sequence ID" value="GFZ75820.1"/>
    <property type="molecule type" value="Genomic_DNA"/>
</dbReference>
<dbReference type="InterPro" id="IPR011051">
    <property type="entry name" value="RmlC_Cupin_sf"/>
</dbReference>
<keyword evidence="2" id="KW-0479">Metal-binding</keyword>
<evidence type="ECO:0000256" key="3">
    <source>
        <dbReference type="RuleBase" id="RU003457"/>
    </source>
</evidence>
<dbReference type="CDD" id="cd02909">
    <property type="entry name" value="cupin_pirin_N"/>
    <property type="match status" value="1"/>
</dbReference>
<keyword evidence="2" id="KW-0408">Iron</keyword>
<keyword evidence="7" id="KW-1185">Reference proteome</keyword>
<comment type="caution">
    <text evidence="6">The sequence shown here is derived from an EMBL/GenBank/DDBJ whole genome shotgun (WGS) entry which is preliminary data.</text>
</comment>
<proteinExistence type="inferred from homology"/>
<dbReference type="InterPro" id="IPR008778">
    <property type="entry name" value="Pirin_C_dom"/>
</dbReference>
<feature type="binding site" evidence="2">
    <location>
        <position position="62"/>
    </location>
    <ligand>
        <name>Fe cation</name>
        <dbReference type="ChEBI" id="CHEBI:24875"/>
    </ligand>
</feature>
<comment type="similarity">
    <text evidence="1 3">Belongs to the pirin family.</text>
</comment>
<feature type="binding site" evidence="2">
    <location>
        <position position="64"/>
    </location>
    <ligand>
        <name>Fe cation</name>
        <dbReference type="ChEBI" id="CHEBI:24875"/>
    </ligand>
</feature>
<dbReference type="Gene3D" id="2.60.120.10">
    <property type="entry name" value="Jelly Rolls"/>
    <property type="match status" value="2"/>
</dbReference>
<protein>
    <submittedName>
        <fullName evidence="6">Quercetin 2,3-dioxygenase</fullName>
    </submittedName>
</protein>
<evidence type="ECO:0000256" key="2">
    <source>
        <dbReference type="PIRSR" id="PIRSR006232-1"/>
    </source>
</evidence>
<evidence type="ECO:0000313" key="7">
    <source>
        <dbReference type="Proteomes" id="UP000627715"/>
    </source>
</evidence>
<dbReference type="InterPro" id="IPR012093">
    <property type="entry name" value="Pirin"/>
</dbReference>
<organism evidence="6 7">
    <name type="scientific">Pseudohongiella nitratireducens</name>
    <dbReference type="NCBI Taxonomy" id="1768907"/>
    <lineage>
        <taxon>Bacteria</taxon>
        <taxon>Pseudomonadati</taxon>
        <taxon>Pseudomonadota</taxon>
        <taxon>Gammaproteobacteria</taxon>
        <taxon>Pseudomonadales</taxon>
        <taxon>Pseudohongiellaceae</taxon>
        <taxon>Pseudohongiella</taxon>
    </lineage>
</organism>
<dbReference type="Proteomes" id="UP000627715">
    <property type="component" value="Unassembled WGS sequence"/>
</dbReference>
<gene>
    <name evidence="6" type="ORF">GCM10011403_18000</name>
</gene>
<dbReference type="AlphaFoldDB" id="A0A916QLB2"/>
<dbReference type="OrthoDB" id="9780903at2"/>
<reference evidence="6" key="1">
    <citation type="journal article" date="2014" name="Int. J. Syst. Evol. Microbiol.">
        <title>Complete genome sequence of Corynebacterium casei LMG S-19264T (=DSM 44701T), isolated from a smear-ripened cheese.</title>
        <authorList>
            <consortium name="US DOE Joint Genome Institute (JGI-PGF)"/>
            <person name="Walter F."/>
            <person name="Albersmeier A."/>
            <person name="Kalinowski J."/>
            <person name="Ruckert C."/>
        </authorList>
    </citation>
    <scope>NUCLEOTIDE SEQUENCE</scope>
    <source>
        <strain evidence="6">CGMCC 1.15425</strain>
    </source>
</reference>
<dbReference type="PIRSF" id="PIRSF006232">
    <property type="entry name" value="Pirin"/>
    <property type="match status" value="1"/>
</dbReference>
<dbReference type="Pfam" id="PF05726">
    <property type="entry name" value="Pirin_C"/>
    <property type="match status" value="1"/>
</dbReference>
<reference evidence="6" key="2">
    <citation type="submission" date="2020-09" db="EMBL/GenBank/DDBJ databases">
        <authorList>
            <person name="Sun Q."/>
            <person name="Zhou Y."/>
        </authorList>
    </citation>
    <scope>NUCLEOTIDE SEQUENCE</scope>
    <source>
        <strain evidence="6">CGMCC 1.15425</strain>
    </source>
</reference>
<evidence type="ECO:0000313" key="6">
    <source>
        <dbReference type="EMBL" id="GFZ75820.1"/>
    </source>
</evidence>
<feature type="domain" description="Pirin N-terminal" evidence="4">
    <location>
        <begin position="22"/>
        <end position="124"/>
    </location>
</feature>
<dbReference type="CDD" id="cd02247">
    <property type="entry name" value="cupin_pirin_C"/>
    <property type="match status" value="1"/>
</dbReference>
<feature type="domain" description="Pirin C-terminal" evidence="5">
    <location>
        <begin position="183"/>
        <end position="285"/>
    </location>
</feature>
<feature type="binding site" evidence="2">
    <location>
        <position position="108"/>
    </location>
    <ligand>
        <name>Fe cation</name>
        <dbReference type="ChEBI" id="CHEBI:24875"/>
    </ligand>
</feature>
<dbReference type="InterPro" id="IPR003829">
    <property type="entry name" value="Pirin_N_dom"/>
</dbReference>
<dbReference type="RefSeq" id="WP_068810996.1">
    <property type="nucleotide sequence ID" value="NZ_BMIY01000007.1"/>
</dbReference>
<sequence>MTVLKSVQTVIRAQPASDGDGVQLMRVFGGGMHKPDMFDPFLMMDEFGSYEAQDYIGGFPSHPHRGFETMTYMLEGHMEHRDHMGNIGDLGPGDVQWMTAGGGIVHSEMPKQTEGRMRGFQIWLNLPAKSKMQKADYQDIAAEKFSLAEYTGLSVKLISGAVTVDGNPVSGVVQRPDTEPDFADIMMSDDSWHELVLESAGKTALLYVYEGELSLEGSEKLLAPGELVLLDREGDTLRFRGSQGSRIILLAGKPLNEPIVQYGPFVMNTREEIEQALRDYNSGQFP</sequence>
<dbReference type="PANTHER" id="PTHR13903:SF8">
    <property type="entry name" value="PIRIN"/>
    <property type="match status" value="1"/>
</dbReference>
<comment type="cofactor">
    <cofactor evidence="2">
        <name>Fe cation</name>
        <dbReference type="ChEBI" id="CHEBI:24875"/>
    </cofactor>
    <text evidence="2">Binds 1 Fe cation per subunit.</text>
</comment>
<dbReference type="SUPFAM" id="SSF51182">
    <property type="entry name" value="RmlC-like cupins"/>
    <property type="match status" value="1"/>
</dbReference>
<evidence type="ECO:0000259" key="5">
    <source>
        <dbReference type="Pfam" id="PF05726"/>
    </source>
</evidence>
<evidence type="ECO:0000259" key="4">
    <source>
        <dbReference type="Pfam" id="PF02678"/>
    </source>
</evidence>
<name>A0A916QLB2_9GAMM</name>
<accession>A0A916QLB2</accession>